<dbReference type="Proteomes" id="UP001626550">
    <property type="component" value="Unassembled WGS sequence"/>
</dbReference>
<dbReference type="EMBL" id="JBJKFK010008267">
    <property type="protein sequence ID" value="KAL3307122.1"/>
    <property type="molecule type" value="Genomic_DNA"/>
</dbReference>
<gene>
    <name evidence="2" type="ORF">Ciccas_014372</name>
</gene>
<feature type="non-terminal residue" evidence="2">
    <location>
        <position position="122"/>
    </location>
</feature>
<dbReference type="AlphaFoldDB" id="A0ABD2PKH2"/>
<protein>
    <submittedName>
        <fullName evidence="2">Uncharacterized protein</fullName>
    </submittedName>
</protein>
<keyword evidence="3" id="KW-1185">Reference proteome</keyword>
<sequence length="122" mass="13640">MQPDSPSKGIAPVKRHSRHEYEAAVDETAPSILPPMERKAGPRPQKALPTGQQQTAQAHVHEIAATMHRIPDSQAGSQIVAEVHHHTLPSYKHHRMCKEFKQTDTTDKVLMHQASFEEEAGR</sequence>
<organism evidence="2 3">
    <name type="scientific">Cichlidogyrus casuarinus</name>
    <dbReference type="NCBI Taxonomy" id="1844966"/>
    <lineage>
        <taxon>Eukaryota</taxon>
        <taxon>Metazoa</taxon>
        <taxon>Spiralia</taxon>
        <taxon>Lophotrochozoa</taxon>
        <taxon>Platyhelminthes</taxon>
        <taxon>Monogenea</taxon>
        <taxon>Monopisthocotylea</taxon>
        <taxon>Dactylogyridea</taxon>
        <taxon>Ancyrocephalidae</taxon>
        <taxon>Cichlidogyrus</taxon>
    </lineage>
</organism>
<feature type="region of interest" description="Disordered" evidence="1">
    <location>
        <begin position="1"/>
        <end position="57"/>
    </location>
</feature>
<proteinExistence type="predicted"/>
<reference evidence="2 3" key="1">
    <citation type="submission" date="2024-11" db="EMBL/GenBank/DDBJ databases">
        <title>Adaptive evolution of stress response genes in parasites aligns with host niche diversity.</title>
        <authorList>
            <person name="Hahn C."/>
            <person name="Resl P."/>
        </authorList>
    </citation>
    <scope>NUCLEOTIDE SEQUENCE [LARGE SCALE GENOMIC DNA]</scope>
    <source>
        <strain evidence="2">EGGRZ-B1_66</strain>
        <tissue evidence="2">Body</tissue>
    </source>
</reference>
<name>A0ABD2PKH2_9PLAT</name>
<comment type="caution">
    <text evidence="2">The sequence shown here is derived from an EMBL/GenBank/DDBJ whole genome shotgun (WGS) entry which is preliminary data.</text>
</comment>
<evidence type="ECO:0000256" key="1">
    <source>
        <dbReference type="SAM" id="MobiDB-lite"/>
    </source>
</evidence>
<evidence type="ECO:0000313" key="2">
    <source>
        <dbReference type="EMBL" id="KAL3307122.1"/>
    </source>
</evidence>
<accession>A0ABD2PKH2</accession>
<evidence type="ECO:0000313" key="3">
    <source>
        <dbReference type="Proteomes" id="UP001626550"/>
    </source>
</evidence>